<name>A0A9Q1CUL8_HOLLE</name>
<dbReference type="Proteomes" id="UP001152320">
    <property type="component" value="Chromosome 1"/>
</dbReference>
<accession>A0A9Q1CUL8</accession>
<comment type="caution">
    <text evidence="1">The sequence shown here is derived from an EMBL/GenBank/DDBJ whole genome shotgun (WGS) entry which is preliminary data.</text>
</comment>
<protein>
    <submittedName>
        <fullName evidence="1">Uncharacterized protein</fullName>
    </submittedName>
</protein>
<reference evidence="1" key="1">
    <citation type="submission" date="2021-10" db="EMBL/GenBank/DDBJ databases">
        <title>Tropical sea cucumber genome reveals ecological adaptation and Cuvierian tubules defense mechanism.</title>
        <authorList>
            <person name="Chen T."/>
        </authorList>
    </citation>
    <scope>NUCLEOTIDE SEQUENCE</scope>
    <source>
        <strain evidence="1">Nanhai2018</strain>
        <tissue evidence="1">Muscle</tissue>
    </source>
</reference>
<proteinExistence type="predicted"/>
<dbReference type="AlphaFoldDB" id="A0A9Q1CUL8"/>
<keyword evidence="2" id="KW-1185">Reference proteome</keyword>
<evidence type="ECO:0000313" key="1">
    <source>
        <dbReference type="EMBL" id="KAJ8051124.1"/>
    </source>
</evidence>
<organism evidence="1 2">
    <name type="scientific">Holothuria leucospilota</name>
    <name type="common">Black long sea cucumber</name>
    <name type="synonym">Mertensiothuria leucospilota</name>
    <dbReference type="NCBI Taxonomy" id="206669"/>
    <lineage>
        <taxon>Eukaryota</taxon>
        <taxon>Metazoa</taxon>
        <taxon>Echinodermata</taxon>
        <taxon>Eleutherozoa</taxon>
        <taxon>Echinozoa</taxon>
        <taxon>Holothuroidea</taxon>
        <taxon>Aspidochirotacea</taxon>
        <taxon>Aspidochirotida</taxon>
        <taxon>Holothuriidae</taxon>
        <taxon>Holothuria</taxon>
    </lineage>
</organism>
<evidence type="ECO:0000313" key="2">
    <source>
        <dbReference type="Proteomes" id="UP001152320"/>
    </source>
</evidence>
<sequence>MGNEVPREHNGATCWKCGCGLSPASSFEDVEKRTYRGVRYFVFNDGEYYRLDKPYAMNRHECRSCFEKAGRKHGTQK</sequence>
<dbReference type="EMBL" id="JAIZAY010000001">
    <property type="protein sequence ID" value="KAJ8051124.1"/>
    <property type="molecule type" value="Genomic_DNA"/>
</dbReference>
<gene>
    <name evidence="1" type="ORF">HOLleu_04575</name>
</gene>